<dbReference type="SUPFAM" id="SSF53756">
    <property type="entry name" value="UDP-Glycosyltransferase/glycogen phosphorylase"/>
    <property type="match status" value="1"/>
</dbReference>
<dbReference type="EnsemblPlants" id="AET3Gv20261000.2">
    <property type="protein sequence ID" value="AET3Gv20261000.2"/>
    <property type="gene ID" value="AET3Gv20261000"/>
</dbReference>
<dbReference type="AlphaFoldDB" id="A0A453E8X9"/>
<accession>A0A453E8X9</accession>
<reference evidence="1" key="4">
    <citation type="submission" date="2019-03" db="UniProtKB">
        <authorList>
            <consortium name="EnsemblPlants"/>
        </authorList>
    </citation>
    <scope>IDENTIFICATION</scope>
</reference>
<dbReference type="Gene3D" id="3.40.50.2000">
    <property type="entry name" value="Glycogen Phosphorylase B"/>
    <property type="match status" value="1"/>
</dbReference>
<dbReference type="Proteomes" id="UP000015105">
    <property type="component" value="Chromosome 3D"/>
</dbReference>
<reference evidence="2" key="1">
    <citation type="journal article" date="2014" name="Science">
        <title>Ancient hybridizations among the ancestral genomes of bread wheat.</title>
        <authorList>
            <consortium name="International Wheat Genome Sequencing Consortium,"/>
            <person name="Marcussen T."/>
            <person name="Sandve S.R."/>
            <person name="Heier L."/>
            <person name="Spannagl M."/>
            <person name="Pfeifer M."/>
            <person name="Jakobsen K.S."/>
            <person name="Wulff B.B."/>
            <person name="Steuernagel B."/>
            <person name="Mayer K.F."/>
            <person name="Olsen O.A."/>
        </authorList>
    </citation>
    <scope>NUCLEOTIDE SEQUENCE [LARGE SCALE GENOMIC DNA]</scope>
    <source>
        <strain evidence="2">cv. AL8/78</strain>
    </source>
</reference>
<evidence type="ECO:0000313" key="2">
    <source>
        <dbReference type="Proteomes" id="UP000015105"/>
    </source>
</evidence>
<proteinExistence type="predicted"/>
<reference evidence="1" key="3">
    <citation type="journal article" date="2017" name="Nature">
        <title>Genome sequence of the progenitor of the wheat D genome Aegilops tauschii.</title>
        <authorList>
            <person name="Luo M.C."/>
            <person name="Gu Y.Q."/>
            <person name="Puiu D."/>
            <person name="Wang H."/>
            <person name="Twardziok S.O."/>
            <person name="Deal K.R."/>
            <person name="Huo N."/>
            <person name="Zhu T."/>
            <person name="Wang L."/>
            <person name="Wang Y."/>
            <person name="McGuire P.E."/>
            <person name="Liu S."/>
            <person name="Long H."/>
            <person name="Ramasamy R.K."/>
            <person name="Rodriguez J.C."/>
            <person name="Van S.L."/>
            <person name="Yuan L."/>
            <person name="Wang Z."/>
            <person name="Xia Z."/>
            <person name="Xiao L."/>
            <person name="Anderson O.D."/>
            <person name="Ouyang S."/>
            <person name="Liang Y."/>
            <person name="Zimin A.V."/>
            <person name="Pertea G."/>
            <person name="Qi P."/>
            <person name="Bennetzen J.L."/>
            <person name="Dai X."/>
            <person name="Dawson M.W."/>
            <person name="Muller H.G."/>
            <person name="Kugler K."/>
            <person name="Rivarola-Duarte L."/>
            <person name="Spannagl M."/>
            <person name="Mayer K.F.X."/>
            <person name="Lu F.H."/>
            <person name="Bevan M.W."/>
            <person name="Leroy P."/>
            <person name="Li P."/>
            <person name="You F.M."/>
            <person name="Sun Q."/>
            <person name="Liu Z."/>
            <person name="Lyons E."/>
            <person name="Wicker T."/>
            <person name="Salzberg S.L."/>
            <person name="Devos K.M."/>
            <person name="Dvorak J."/>
        </authorList>
    </citation>
    <scope>NUCLEOTIDE SEQUENCE [LARGE SCALE GENOMIC DNA]</scope>
    <source>
        <strain evidence="1">cv. AL8/78</strain>
    </source>
</reference>
<reference evidence="1" key="5">
    <citation type="journal article" date="2021" name="G3 (Bethesda)">
        <title>Aegilops tauschii genome assembly Aet v5.0 features greater sequence contiguity and improved annotation.</title>
        <authorList>
            <person name="Wang L."/>
            <person name="Zhu T."/>
            <person name="Rodriguez J.C."/>
            <person name="Deal K.R."/>
            <person name="Dubcovsky J."/>
            <person name="McGuire P.E."/>
            <person name="Lux T."/>
            <person name="Spannagl M."/>
            <person name="Mayer K.F.X."/>
            <person name="Baldrich P."/>
            <person name="Meyers B.C."/>
            <person name="Huo N."/>
            <person name="Gu Y.Q."/>
            <person name="Zhou H."/>
            <person name="Devos K.M."/>
            <person name="Bennetzen J.L."/>
            <person name="Unver T."/>
            <person name="Budak H."/>
            <person name="Gulick P.J."/>
            <person name="Galiba G."/>
            <person name="Kalapos B."/>
            <person name="Nelson D.R."/>
            <person name="Li P."/>
            <person name="You F.M."/>
            <person name="Luo M.C."/>
            <person name="Dvorak J."/>
        </authorList>
    </citation>
    <scope>NUCLEOTIDE SEQUENCE [LARGE SCALE GENOMIC DNA]</scope>
    <source>
        <strain evidence="1">cv. AL8/78</strain>
    </source>
</reference>
<dbReference type="Gramene" id="AET3Gv20261000.2">
    <property type="protein sequence ID" value="AET3Gv20261000.2"/>
    <property type="gene ID" value="AET3Gv20261000"/>
</dbReference>
<protein>
    <submittedName>
        <fullName evidence="1">Uncharacterized protein</fullName>
    </submittedName>
</protein>
<evidence type="ECO:0000313" key="1">
    <source>
        <dbReference type="EnsemblPlants" id="AET3Gv20261000.2"/>
    </source>
</evidence>
<name>A0A453E8X9_AEGTS</name>
<organism evidence="1 2">
    <name type="scientific">Aegilops tauschii subsp. strangulata</name>
    <name type="common">Goatgrass</name>
    <dbReference type="NCBI Taxonomy" id="200361"/>
    <lineage>
        <taxon>Eukaryota</taxon>
        <taxon>Viridiplantae</taxon>
        <taxon>Streptophyta</taxon>
        <taxon>Embryophyta</taxon>
        <taxon>Tracheophyta</taxon>
        <taxon>Spermatophyta</taxon>
        <taxon>Magnoliopsida</taxon>
        <taxon>Liliopsida</taxon>
        <taxon>Poales</taxon>
        <taxon>Poaceae</taxon>
        <taxon>BOP clade</taxon>
        <taxon>Pooideae</taxon>
        <taxon>Triticodae</taxon>
        <taxon>Triticeae</taxon>
        <taxon>Triticinae</taxon>
        <taxon>Aegilops</taxon>
    </lineage>
</organism>
<keyword evidence="2" id="KW-1185">Reference proteome</keyword>
<sequence length="37" mass="4123">MPAMERVGEEAPHFLVVTYPAQGHINPARHLALRLLS</sequence>
<reference evidence="2" key="2">
    <citation type="journal article" date="2017" name="Nat. Plants">
        <title>The Aegilops tauschii genome reveals multiple impacts of transposons.</title>
        <authorList>
            <person name="Zhao G."/>
            <person name="Zou C."/>
            <person name="Li K."/>
            <person name="Wang K."/>
            <person name="Li T."/>
            <person name="Gao L."/>
            <person name="Zhang X."/>
            <person name="Wang H."/>
            <person name="Yang Z."/>
            <person name="Liu X."/>
            <person name="Jiang W."/>
            <person name="Mao L."/>
            <person name="Kong X."/>
            <person name="Jiao Y."/>
            <person name="Jia J."/>
        </authorList>
    </citation>
    <scope>NUCLEOTIDE SEQUENCE [LARGE SCALE GENOMIC DNA]</scope>
    <source>
        <strain evidence="2">cv. AL8/78</strain>
    </source>
</reference>